<dbReference type="AlphaFoldDB" id="A0AAQ1SN28"/>
<accession>A0AAQ1SN28</accession>
<organism evidence="1 2">
    <name type="scientific">Leptospira interrogans serovar Manilae</name>
    <dbReference type="NCBI Taxonomy" id="214675"/>
    <lineage>
        <taxon>Bacteria</taxon>
        <taxon>Pseudomonadati</taxon>
        <taxon>Spirochaetota</taxon>
        <taxon>Spirochaetia</taxon>
        <taxon>Leptospirales</taxon>
        <taxon>Leptospiraceae</taxon>
        <taxon>Leptospira</taxon>
    </lineage>
</organism>
<proteinExistence type="predicted"/>
<dbReference type="Proteomes" id="UP000234460">
    <property type="component" value="Chromosome LMANV2"/>
</dbReference>
<name>A0AAQ1SN28_LEPIR</name>
<comment type="caution">
    <text evidence="1">The sequence shown here is derived from an EMBL/GenBank/DDBJ whole genome shotgun (WGS) entry which is preliminary data.</text>
</comment>
<evidence type="ECO:0000313" key="2">
    <source>
        <dbReference type="Proteomes" id="UP000234460"/>
    </source>
</evidence>
<dbReference type="EMBL" id="OEJX01000017">
    <property type="protein sequence ID" value="SOR60967.1"/>
    <property type="molecule type" value="Genomic_DNA"/>
</dbReference>
<gene>
    <name evidence="1" type="ORF">LMANV2_240019</name>
</gene>
<dbReference type="AntiFam" id="ANF00056">
    <property type="entry name" value="Translation of DNA repeat"/>
</dbReference>
<protein>
    <submittedName>
        <fullName evidence="1">Uncharacterized protein</fullName>
    </submittedName>
</protein>
<reference evidence="1 2" key="1">
    <citation type="submission" date="2017-11" db="EMBL/GenBank/DDBJ databases">
        <authorList>
            <person name="Lechat P."/>
        </authorList>
    </citation>
    <scope>NUCLEOTIDE SEQUENCE [LARGE SCALE GENOMIC DNA]</scope>
    <source>
        <strain evidence="1">L495</strain>
    </source>
</reference>
<sequence>METTTNLTTLDLLESSQIDKYNLICRNYCILKISKELSRKIL</sequence>
<evidence type="ECO:0000313" key="1">
    <source>
        <dbReference type="EMBL" id="SOR60967.1"/>
    </source>
</evidence>